<comment type="caution">
    <text evidence="3">The sequence shown here is derived from an EMBL/GenBank/DDBJ whole genome shotgun (WGS) entry which is preliminary data.</text>
</comment>
<evidence type="ECO:0000313" key="3">
    <source>
        <dbReference type="EMBL" id="VVA98381.1"/>
    </source>
</evidence>
<dbReference type="OrthoDB" id="5594417at2759"/>
<reference evidence="3" key="1">
    <citation type="submission" date="2019-07" db="EMBL/GenBank/DDBJ databases">
        <authorList>
            <person name="Dittberner H."/>
        </authorList>
    </citation>
    <scope>NUCLEOTIDE SEQUENCE [LARGE SCALE GENOMIC DNA]</scope>
</reference>
<evidence type="ECO:0000313" key="4">
    <source>
        <dbReference type="Proteomes" id="UP000489600"/>
    </source>
</evidence>
<dbReference type="Pfam" id="PF03357">
    <property type="entry name" value="Snf7"/>
    <property type="match status" value="1"/>
</dbReference>
<dbReference type="PANTHER" id="PTHR10476">
    <property type="entry name" value="CHARGED MULTIVESICULAR BODY PROTEIN"/>
    <property type="match status" value="1"/>
</dbReference>
<feature type="region of interest" description="Disordered" evidence="2">
    <location>
        <begin position="201"/>
        <end position="225"/>
    </location>
</feature>
<feature type="coiled-coil region" evidence="1">
    <location>
        <begin position="13"/>
        <end position="47"/>
    </location>
</feature>
<proteinExistence type="predicted"/>
<evidence type="ECO:0008006" key="5">
    <source>
        <dbReference type="Google" id="ProtNLM"/>
    </source>
</evidence>
<evidence type="ECO:0000256" key="1">
    <source>
        <dbReference type="SAM" id="Coils"/>
    </source>
</evidence>
<dbReference type="InterPro" id="IPR005024">
    <property type="entry name" value="Snf7_fam"/>
</dbReference>
<keyword evidence="4" id="KW-1185">Reference proteome</keyword>
<dbReference type="Gene3D" id="6.10.140.1230">
    <property type="match status" value="1"/>
</dbReference>
<dbReference type="EMBL" id="CABITT030000003">
    <property type="protein sequence ID" value="VVA98381.1"/>
    <property type="molecule type" value="Genomic_DNA"/>
</dbReference>
<gene>
    <name evidence="3" type="ORF">ANE_LOCUS8826</name>
</gene>
<organism evidence="3 4">
    <name type="scientific">Arabis nemorensis</name>
    <dbReference type="NCBI Taxonomy" id="586526"/>
    <lineage>
        <taxon>Eukaryota</taxon>
        <taxon>Viridiplantae</taxon>
        <taxon>Streptophyta</taxon>
        <taxon>Embryophyta</taxon>
        <taxon>Tracheophyta</taxon>
        <taxon>Spermatophyta</taxon>
        <taxon>Magnoliopsida</taxon>
        <taxon>eudicotyledons</taxon>
        <taxon>Gunneridae</taxon>
        <taxon>Pentapetalae</taxon>
        <taxon>rosids</taxon>
        <taxon>malvids</taxon>
        <taxon>Brassicales</taxon>
        <taxon>Brassicaceae</taxon>
        <taxon>Arabideae</taxon>
        <taxon>Arabis</taxon>
    </lineage>
</organism>
<dbReference type="GO" id="GO:0007034">
    <property type="term" value="P:vacuolar transport"/>
    <property type="evidence" value="ECO:0007669"/>
    <property type="project" value="InterPro"/>
</dbReference>
<sequence>MMKLIFWKRKTPAELLRQNKRMLDRSIREIERERQSLQTQEKILIAQIKKIAKQGKMGIVKVMAKDLIRMRHQMENFYKLKSQLQGVSLRIQTFKSTQAMGEAMKSVTKAMGQMTKEMNLPSLKKIMKEFQKQNEKMEMVSDVMGGAIDDALEGDGEEQETDDLVSQVLDEIGIHINQELVNAPFGAVGVAAAKNKVVQDEAAGAEDGGEIDSNLQGRLNDLRKK</sequence>
<keyword evidence="1" id="KW-0175">Coiled coil</keyword>
<dbReference type="AlphaFoldDB" id="A0A565BAN1"/>
<dbReference type="Proteomes" id="UP000489600">
    <property type="component" value="Unassembled WGS sequence"/>
</dbReference>
<accession>A0A565BAN1</accession>
<protein>
    <recommendedName>
        <fullName evidence="5">Charged multivesicular body protein 2a</fullName>
    </recommendedName>
</protein>
<name>A0A565BAN1_9BRAS</name>
<evidence type="ECO:0000256" key="2">
    <source>
        <dbReference type="SAM" id="MobiDB-lite"/>
    </source>
</evidence>